<sequence>MSEYKFKRGFKPEGERIKNVMEETFGIPATENAGKYTIQYGAIKELKAWVDDKKLFVETESDRDVKDEKVILDTNKRFRDFLEEATGYSAKERLKQAKKAVSGE</sequence>
<evidence type="ECO:0000313" key="3">
    <source>
        <dbReference type="Proteomes" id="UP001320159"/>
    </source>
</evidence>
<proteinExistence type="predicted"/>
<gene>
    <name evidence="2" type="ORF">CUJ83_08055</name>
</gene>
<name>A0AAP2RCC3_9EURY</name>
<dbReference type="Proteomes" id="UP001320159">
    <property type="component" value="Unassembled WGS sequence"/>
</dbReference>
<dbReference type="RefSeq" id="WP_369424021.1">
    <property type="nucleotide sequence ID" value="NZ_PGCK01000006.1"/>
</dbReference>
<keyword evidence="3" id="KW-1185">Reference proteome</keyword>
<dbReference type="InterPro" id="IPR040713">
    <property type="entry name" value="DUF5611"/>
</dbReference>
<organism evidence="2 3">
    <name type="scientific">Methanooceanicella nereidis</name>
    <dbReference type="NCBI Taxonomy" id="2052831"/>
    <lineage>
        <taxon>Archaea</taxon>
        <taxon>Methanobacteriati</taxon>
        <taxon>Methanobacteriota</taxon>
        <taxon>Stenosarchaea group</taxon>
        <taxon>Methanomicrobia</taxon>
        <taxon>Methanocellales</taxon>
        <taxon>Methanocellaceae</taxon>
        <taxon>Methanooceanicella</taxon>
    </lineage>
</organism>
<protein>
    <recommendedName>
        <fullName evidence="1">DUF5611 domain-containing protein</fullName>
    </recommendedName>
</protein>
<comment type="caution">
    <text evidence="2">The sequence shown here is derived from an EMBL/GenBank/DDBJ whole genome shotgun (WGS) entry which is preliminary data.</text>
</comment>
<dbReference type="PIRSF" id="PIRSF022080">
    <property type="entry name" value="UCP022080"/>
    <property type="match status" value="1"/>
</dbReference>
<evidence type="ECO:0000259" key="1">
    <source>
        <dbReference type="Pfam" id="PF18446"/>
    </source>
</evidence>
<dbReference type="EMBL" id="PGCK01000006">
    <property type="protein sequence ID" value="MCD1294949.1"/>
    <property type="molecule type" value="Genomic_DNA"/>
</dbReference>
<dbReference type="Gene3D" id="3.30.310.190">
    <property type="match status" value="1"/>
</dbReference>
<dbReference type="Pfam" id="PF18446">
    <property type="entry name" value="DUF5611"/>
    <property type="match status" value="1"/>
</dbReference>
<reference evidence="2 3" key="1">
    <citation type="submission" date="2017-11" db="EMBL/GenBank/DDBJ databases">
        <title>Isolation and Characterization of Family Methanocellaceae Species from Potential Methane Hydrate Area Offshore Southwestern Taiwan.</title>
        <authorList>
            <person name="Zhang W.-L."/>
            <person name="Chen W.-C."/>
            <person name="Lai M.-C."/>
            <person name="Chen S.-C."/>
        </authorList>
    </citation>
    <scope>NUCLEOTIDE SEQUENCE [LARGE SCALE GENOMIC DNA]</scope>
    <source>
        <strain evidence="2 3">CWC-04</strain>
    </source>
</reference>
<dbReference type="InterPro" id="IPR016800">
    <property type="entry name" value="UCP022080"/>
</dbReference>
<feature type="domain" description="DUF5611" evidence="1">
    <location>
        <begin position="1"/>
        <end position="99"/>
    </location>
</feature>
<evidence type="ECO:0000313" key="2">
    <source>
        <dbReference type="EMBL" id="MCD1294949.1"/>
    </source>
</evidence>
<dbReference type="AlphaFoldDB" id="A0AAP2RCC3"/>
<accession>A0AAP2RCC3</accession>